<dbReference type="InterPro" id="IPR051327">
    <property type="entry name" value="MATE_MepA_subfamily"/>
</dbReference>
<feature type="transmembrane region" description="Helical" evidence="10">
    <location>
        <begin position="54"/>
        <end position="80"/>
    </location>
</feature>
<dbReference type="NCBIfam" id="TIGR00797">
    <property type="entry name" value="matE"/>
    <property type="match status" value="1"/>
</dbReference>
<keyword evidence="6 10" id="KW-0812">Transmembrane</keyword>
<dbReference type="InterPro" id="IPR002528">
    <property type="entry name" value="MATE_fam"/>
</dbReference>
<evidence type="ECO:0000256" key="6">
    <source>
        <dbReference type="ARBA" id="ARBA00022692"/>
    </source>
</evidence>
<dbReference type="Pfam" id="PF01554">
    <property type="entry name" value="MatE"/>
    <property type="match status" value="2"/>
</dbReference>
<evidence type="ECO:0000256" key="1">
    <source>
        <dbReference type="ARBA" id="ARBA00004651"/>
    </source>
</evidence>
<feature type="transmembrane region" description="Helical" evidence="10">
    <location>
        <begin position="237"/>
        <end position="258"/>
    </location>
</feature>
<dbReference type="GO" id="GO:0046677">
    <property type="term" value="P:response to antibiotic"/>
    <property type="evidence" value="ECO:0007669"/>
    <property type="project" value="UniProtKB-KW"/>
</dbReference>
<evidence type="ECO:0000313" key="12">
    <source>
        <dbReference type="Proteomes" id="UP001212981"/>
    </source>
</evidence>
<evidence type="ECO:0000256" key="9">
    <source>
        <dbReference type="ARBA" id="ARBA00023251"/>
    </source>
</evidence>
<feature type="transmembrane region" description="Helical" evidence="10">
    <location>
        <begin position="190"/>
        <end position="213"/>
    </location>
</feature>
<evidence type="ECO:0000256" key="3">
    <source>
        <dbReference type="ARBA" id="ARBA00022106"/>
    </source>
</evidence>
<feature type="transmembrane region" description="Helical" evidence="10">
    <location>
        <begin position="14"/>
        <end position="34"/>
    </location>
</feature>
<comment type="subcellular location">
    <subcellularLocation>
        <location evidence="1">Cell membrane</location>
        <topology evidence="1">Multi-pass membrane protein</topology>
    </subcellularLocation>
</comment>
<dbReference type="EMBL" id="JAQLXO010000001">
    <property type="protein sequence ID" value="MDB7981650.1"/>
    <property type="molecule type" value="Genomic_DNA"/>
</dbReference>
<dbReference type="GO" id="GO:0042910">
    <property type="term" value="F:xenobiotic transmembrane transporter activity"/>
    <property type="evidence" value="ECO:0007669"/>
    <property type="project" value="InterPro"/>
</dbReference>
<gene>
    <name evidence="11" type="ORF">PND82_02305</name>
</gene>
<feature type="transmembrane region" description="Helical" evidence="10">
    <location>
        <begin position="135"/>
        <end position="155"/>
    </location>
</feature>
<feature type="transmembrane region" description="Helical" evidence="10">
    <location>
        <begin position="384"/>
        <end position="405"/>
    </location>
</feature>
<accession>A0AAW6CUD0</accession>
<evidence type="ECO:0000256" key="8">
    <source>
        <dbReference type="ARBA" id="ARBA00023136"/>
    </source>
</evidence>
<keyword evidence="4" id="KW-0813">Transport</keyword>
<keyword evidence="9" id="KW-0046">Antibiotic resistance</keyword>
<dbReference type="RefSeq" id="WP_272000987.1">
    <property type="nucleotide sequence ID" value="NZ_JAQLXO010000001.1"/>
</dbReference>
<evidence type="ECO:0000256" key="2">
    <source>
        <dbReference type="ARBA" id="ARBA00008417"/>
    </source>
</evidence>
<evidence type="ECO:0000256" key="7">
    <source>
        <dbReference type="ARBA" id="ARBA00022989"/>
    </source>
</evidence>
<keyword evidence="8 10" id="KW-0472">Membrane</keyword>
<sequence length="446" mass="48486">MNPKIDHEQPVSKLYMQLAIPLVFSMVITLVYNLTDTFFVAATANTDLVAGVSLGAPVFTFLMALGNIFGQGGSSLLARLLGQNRIEDGHHVSVWCFYLSLMVSFVIGILLILFQKPMLSLLGANKETFDYAKEYYIWLAIGAPVIVNSFVHTNLLRTEGLAKESMISTIGGAIVNILLDPLLISTMDLGAAGAAIATVIGYIFTMCYSLYVVQTKSDCLSASVHKFHISSQDQKQILSIGVTAAITNIMQSVGVIFLNLALLPYGNDKIAAMGIALKVSLIVLMIITGLTFGGQPLFGFYYGANNKERLRKTILFATLITSAAALGLSLFVILLAPQLLSVFLSYASFIRIGTPMLQFQVISMVCVGLIMLATILFQSIGKAIPTLILSICRQGVIFMIGLYILPRLMGSSGILLAQALADLLTALIALFLFYRHFHWILKTKDQ</sequence>
<dbReference type="GO" id="GO:0005886">
    <property type="term" value="C:plasma membrane"/>
    <property type="evidence" value="ECO:0007669"/>
    <property type="project" value="UniProtKB-SubCell"/>
</dbReference>
<dbReference type="AlphaFoldDB" id="A0AAW6CUD0"/>
<feature type="transmembrane region" description="Helical" evidence="10">
    <location>
        <begin position="356"/>
        <end position="377"/>
    </location>
</feature>
<feature type="transmembrane region" description="Helical" evidence="10">
    <location>
        <begin position="314"/>
        <end position="336"/>
    </location>
</feature>
<feature type="transmembrane region" description="Helical" evidence="10">
    <location>
        <begin position="270"/>
        <end position="293"/>
    </location>
</feature>
<dbReference type="PIRSF" id="PIRSF006603">
    <property type="entry name" value="DinF"/>
    <property type="match status" value="1"/>
</dbReference>
<protein>
    <recommendedName>
        <fullName evidence="3">Multidrug export protein MepA</fullName>
    </recommendedName>
</protein>
<evidence type="ECO:0000256" key="4">
    <source>
        <dbReference type="ARBA" id="ARBA00022448"/>
    </source>
</evidence>
<comment type="similarity">
    <text evidence="2">Belongs to the multi antimicrobial extrusion (MATE) (TC 2.A.66.1) family. MepA subfamily.</text>
</comment>
<reference evidence="11" key="1">
    <citation type="submission" date="2023-01" db="EMBL/GenBank/DDBJ databases">
        <title>Human gut microbiome strain richness.</title>
        <authorList>
            <person name="Chen-Liaw A."/>
        </authorList>
    </citation>
    <scope>NUCLEOTIDE SEQUENCE</scope>
    <source>
        <strain evidence="11">D8_m1001271B151109d0_201107</strain>
    </source>
</reference>
<proteinExistence type="inferred from homology"/>
<dbReference type="Proteomes" id="UP001212981">
    <property type="component" value="Unassembled WGS sequence"/>
</dbReference>
<feature type="transmembrane region" description="Helical" evidence="10">
    <location>
        <begin position="92"/>
        <end position="115"/>
    </location>
</feature>
<dbReference type="InterPro" id="IPR045070">
    <property type="entry name" value="MATE_MepA-like"/>
</dbReference>
<keyword evidence="5" id="KW-1003">Cell membrane</keyword>
<dbReference type="PANTHER" id="PTHR43823">
    <property type="entry name" value="SPORULATION PROTEIN YKVU"/>
    <property type="match status" value="1"/>
</dbReference>
<comment type="caution">
    <text evidence="11">The sequence shown here is derived from an EMBL/GenBank/DDBJ whole genome shotgun (WGS) entry which is preliminary data.</text>
</comment>
<dbReference type="GO" id="GO:0015297">
    <property type="term" value="F:antiporter activity"/>
    <property type="evidence" value="ECO:0007669"/>
    <property type="project" value="InterPro"/>
</dbReference>
<evidence type="ECO:0000256" key="10">
    <source>
        <dbReference type="SAM" id="Phobius"/>
    </source>
</evidence>
<feature type="transmembrane region" description="Helical" evidence="10">
    <location>
        <begin position="411"/>
        <end position="434"/>
    </location>
</feature>
<keyword evidence="7 10" id="KW-1133">Transmembrane helix</keyword>
<dbReference type="PANTHER" id="PTHR43823:SF3">
    <property type="entry name" value="MULTIDRUG EXPORT PROTEIN MEPA"/>
    <property type="match status" value="1"/>
</dbReference>
<name>A0AAW6CUD0_9FIRM</name>
<dbReference type="InterPro" id="IPR048279">
    <property type="entry name" value="MdtK-like"/>
</dbReference>
<evidence type="ECO:0000256" key="5">
    <source>
        <dbReference type="ARBA" id="ARBA00022475"/>
    </source>
</evidence>
<organism evidence="11 12">
    <name type="scientific">Faecalicoccus pleomorphus</name>
    <dbReference type="NCBI Taxonomy" id="1323"/>
    <lineage>
        <taxon>Bacteria</taxon>
        <taxon>Bacillati</taxon>
        <taxon>Bacillota</taxon>
        <taxon>Erysipelotrichia</taxon>
        <taxon>Erysipelotrichales</taxon>
        <taxon>Erysipelotrichaceae</taxon>
        <taxon>Faecalicoccus</taxon>
    </lineage>
</organism>
<evidence type="ECO:0000313" key="11">
    <source>
        <dbReference type="EMBL" id="MDB7981650.1"/>
    </source>
</evidence>
<dbReference type="CDD" id="cd13143">
    <property type="entry name" value="MATE_MepA_like"/>
    <property type="match status" value="1"/>
</dbReference>